<dbReference type="Proteomes" id="UP000271162">
    <property type="component" value="Unassembled WGS sequence"/>
</dbReference>
<evidence type="ECO:0000313" key="2">
    <source>
        <dbReference type="Proteomes" id="UP000271162"/>
    </source>
</evidence>
<sequence length="100" mass="10898">MQTGATMSSVSRPVYADALGTNRHNVSTGRHYTSEDLRRSVVFLSDLSELFFSFPLFDYGRYVGGCVKIGSLPGGREIAAIMTTTNLHSSGSIFAFAQLR</sequence>
<accession>A0A0N4YSM4</accession>
<name>A0A0N4YSM4_NIPBR</name>
<proteinExistence type="predicted"/>
<dbReference type="WBParaSite" id="NBR_0002024601-mRNA-1">
    <property type="protein sequence ID" value="NBR_0002024601-mRNA-1"/>
    <property type="gene ID" value="NBR_0002024601"/>
</dbReference>
<gene>
    <name evidence="1" type="ORF">NBR_LOCUS20247</name>
</gene>
<dbReference type="AlphaFoldDB" id="A0A0N4YSM4"/>
<evidence type="ECO:0000313" key="3">
    <source>
        <dbReference type="WBParaSite" id="NBR_0002024601-mRNA-1"/>
    </source>
</evidence>
<protein>
    <submittedName>
        <fullName evidence="3">Dirigent protein</fullName>
    </submittedName>
</protein>
<keyword evidence="2" id="KW-1185">Reference proteome</keyword>
<organism evidence="3">
    <name type="scientific">Nippostrongylus brasiliensis</name>
    <name type="common">Rat hookworm</name>
    <dbReference type="NCBI Taxonomy" id="27835"/>
    <lineage>
        <taxon>Eukaryota</taxon>
        <taxon>Metazoa</taxon>
        <taxon>Ecdysozoa</taxon>
        <taxon>Nematoda</taxon>
        <taxon>Chromadorea</taxon>
        <taxon>Rhabditida</taxon>
        <taxon>Rhabditina</taxon>
        <taxon>Rhabditomorpha</taxon>
        <taxon>Strongyloidea</taxon>
        <taxon>Heligmosomidae</taxon>
        <taxon>Nippostrongylus</taxon>
    </lineage>
</organism>
<dbReference type="EMBL" id="UYSL01024948">
    <property type="protein sequence ID" value="VDL83984.1"/>
    <property type="molecule type" value="Genomic_DNA"/>
</dbReference>
<reference evidence="3" key="1">
    <citation type="submission" date="2017-02" db="UniProtKB">
        <authorList>
            <consortium name="WormBaseParasite"/>
        </authorList>
    </citation>
    <scope>IDENTIFICATION</scope>
</reference>
<evidence type="ECO:0000313" key="1">
    <source>
        <dbReference type="EMBL" id="VDL83984.1"/>
    </source>
</evidence>
<reference evidence="1 2" key="2">
    <citation type="submission" date="2018-11" db="EMBL/GenBank/DDBJ databases">
        <authorList>
            <consortium name="Pathogen Informatics"/>
        </authorList>
    </citation>
    <scope>NUCLEOTIDE SEQUENCE [LARGE SCALE GENOMIC DNA]</scope>
</reference>